<feature type="transmembrane region" description="Helical" evidence="1">
    <location>
        <begin position="123"/>
        <end position="146"/>
    </location>
</feature>
<sequence>MSARIGTVALARRQHPFYWAFPPLLHGGACRLLCTWGPRDTVLQPAVASLGACAHPLTHQKRHQHRRHLLSQSQSLSYHHHHQHHSQQQNQNPKQQQQRWFKRFCPLRTWWRWFRQQSLGRKCVTLVAAVFAGLCGYVALCLAVWWRQQSVVDGLFSPAEDHPLEDWALVEPTLREGDIVLMMGTGSVSAMITAAQFLYSGMHASALCYSHVAVVVEPVQYDRWRLRRRSPSLGCIDGDSGASGGTVEMTDAERGLLMAKPFPTGLLTEEQFLPGRRPKRGAVIMEAIDNTDVNAVDVNGVVRHGCVQLVEASRRVFGRRDGRWCYRRFAVRRLKGFEWTPHRKRLLRDFINENVGRPLDTNNALVLSYIHPRLYEWLGGRPRGTEVSCGELIVDLYKYCGVIRRRVRPAATNGDAVGNAPSTSLAAALLPASSGPDPGGDKDLERESVEEYYARPSITTAPYQFAEGEEVGVLDFAEGISLGPEVRLNHPYTSHQHQ</sequence>
<keyword evidence="1" id="KW-0812">Transmembrane</keyword>
<name>G0URD8_TRYCI</name>
<gene>
    <name evidence="2" type="ORF">TCIL3000_8_1690</name>
</gene>
<protein>
    <recommendedName>
        <fullName evidence="3">Transmembrane protein</fullName>
    </recommendedName>
</protein>
<keyword evidence="1" id="KW-1133">Transmembrane helix</keyword>
<proteinExistence type="predicted"/>
<dbReference type="VEuPathDB" id="TriTrypDB:TcIL3000_8_1690"/>
<dbReference type="EMBL" id="HE575321">
    <property type="protein sequence ID" value="CCC91950.1"/>
    <property type="molecule type" value="Genomic_DNA"/>
</dbReference>
<evidence type="ECO:0008006" key="3">
    <source>
        <dbReference type="Google" id="ProtNLM"/>
    </source>
</evidence>
<keyword evidence="1" id="KW-0472">Membrane</keyword>
<evidence type="ECO:0000313" key="2">
    <source>
        <dbReference type="EMBL" id="CCC91950.1"/>
    </source>
</evidence>
<dbReference type="Gene3D" id="3.90.1720.10">
    <property type="entry name" value="endopeptidase domain like (from Nostoc punctiforme)"/>
    <property type="match status" value="1"/>
</dbReference>
<dbReference type="AlphaFoldDB" id="G0URD8"/>
<accession>G0URD8</accession>
<evidence type="ECO:0000256" key="1">
    <source>
        <dbReference type="SAM" id="Phobius"/>
    </source>
</evidence>
<reference evidence="2" key="1">
    <citation type="journal article" date="2012" name="Proc. Natl. Acad. Sci. U.S.A.">
        <title>Antigenic diversity is generated by distinct evolutionary mechanisms in African trypanosome species.</title>
        <authorList>
            <person name="Jackson A.P."/>
            <person name="Berry A."/>
            <person name="Aslett M."/>
            <person name="Allison H.C."/>
            <person name="Burton P."/>
            <person name="Vavrova-Anderson J."/>
            <person name="Brown R."/>
            <person name="Browne H."/>
            <person name="Corton N."/>
            <person name="Hauser H."/>
            <person name="Gamble J."/>
            <person name="Gilderthorp R."/>
            <person name="Marcello L."/>
            <person name="McQuillan J."/>
            <person name="Otto T.D."/>
            <person name="Quail M.A."/>
            <person name="Sanders M.J."/>
            <person name="van Tonder A."/>
            <person name="Ginger M.L."/>
            <person name="Field M.C."/>
            <person name="Barry J.D."/>
            <person name="Hertz-Fowler C."/>
            <person name="Berriman M."/>
        </authorList>
    </citation>
    <scope>NUCLEOTIDE SEQUENCE</scope>
    <source>
        <strain evidence="2">IL3000</strain>
    </source>
</reference>
<organism evidence="2">
    <name type="scientific">Trypanosoma congolense (strain IL3000)</name>
    <dbReference type="NCBI Taxonomy" id="1068625"/>
    <lineage>
        <taxon>Eukaryota</taxon>
        <taxon>Discoba</taxon>
        <taxon>Euglenozoa</taxon>
        <taxon>Kinetoplastea</taxon>
        <taxon>Metakinetoplastina</taxon>
        <taxon>Trypanosomatida</taxon>
        <taxon>Trypanosomatidae</taxon>
        <taxon>Trypanosoma</taxon>
        <taxon>Nannomonas</taxon>
    </lineage>
</organism>